<evidence type="ECO:0000313" key="3">
    <source>
        <dbReference type="Proteomes" id="UP000001194"/>
    </source>
</evidence>
<organism evidence="3">
    <name type="scientific">Laccaria bicolor (strain S238N-H82 / ATCC MYA-4686)</name>
    <name type="common">Bicoloured deceiver</name>
    <name type="synonym">Laccaria laccata var. bicolor</name>
    <dbReference type="NCBI Taxonomy" id="486041"/>
    <lineage>
        <taxon>Eukaryota</taxon>
        <taxon>Fungi</taxon>
        <taxon>Dikarya</taxon>
        <taxon>Basidiomycota</taxon>
        <taxon>Agaricomycotina</taxon>
        <taxon>Agaricomycetes</taxon>
        <taxon>Agaricomycetidae</taxon>
        <taxon>Agaricales</taxon>
        <taxon>Agaricineae</taxon>
        <taxon>Hydnangiaceae</taxon>
        <taxon>Laccaria</taxon>
    </lineage>
</organism>
<keyword evidence="3" id="KW-1185">Reference proteome</keyword>
<dbReference type="InParanoid" id="B0D7H7"/>
<feature type="region of interest" description="Disordered" evidence="1">
    <location>
        <begin position="51"/>
        <end position="70"/>
    </location>
</feature>
<dbReference type="EMBL" id="DS547099">
    <property type="protein sequence ID" value="EDR09397.1"/>
    <property type="molecule type" value="Genomic_DNA"/>
</dbReference>
<dbReference type="OrthoDB" id="509124at2759"/>
<dbReference type="InterPro" id="IPR023393">
    <property type="entry name" value="START-like_dom_sf"/>
</dbReference>
<dbReference type="RefSeq" id="XP_001879746.1">
    <property type="nucleotide sequence ID" value="XM_001879711.1"/>
</dbReference>
<dbReference type="AlphaFoldDB" id="B0D7H7"/>
<dbReference type="GeneID" id="6075232"/>
<dbReference type="SUPFAM" id="SSF55961">
    <property type="entry name" value="Bet v1-like"/>
    <property type="match status" value="1"/>
</dbReference>
<accession>B0D7H7</accession>
<name>B0D7H7_LACBS</name>
<dbReference type="CDD" id="cd07822">
    <property type="entry name" value="SRPBCC_4"/>
    <property type="match status" value="1"/>
</dbReference>
<evidence type="ECO:0000313" key="2">
    <source>
        <dbReference type="EMBL" id="EDR09397.1"/>
    </source>
</evidence>
<proteinExistence type="predicted"/>
<reference evidence="2 3" key="1">
    <citation type="journal article" date="2008" name="Nature">
        <title>The genome of Laccaria bicolor provides insights into mycorrhizal symbiosis.</title>
        <authorList>
            <person name="Martin F."/>
            <person name="Aerts A."/>
            <person name="Ahren D."/>
            <person name="Brun A."/>
            <person name="Danchin E.G.J."/>
            <person name="Duchaussoy F."/>
            <person name="Gibon J."/>
            <person name="Kohler A."/>
            <person name="Lindquist E."/>
            <person name="Pereda V."/>
            <person name="Salamov A."/>
            <person name="Shapiro H.J."/>
            <person name="Wuyts J."/>
            <person name="Blaudez D."/>
            <person name="Buee M."/>
            <person name="Brokstein P."/>
            <person name="Canbaeck B."/>
            <person name="Cohen D."/>
            <person name="Courty P.E."/>
            <person name="Coutinho P.M."/>
            <person name="Delaruelle C."/>
            <person name="Detter J.C."/>
            <person name="Deveau A."/>
            <person name="DiFazio S."/>
            <person name="Duplessis S."/>
            <person name="Fraissinet-Tachet L."/>
            <person name="Lucic E."/>
            <person name="Frey-Klett P."/>
            <person name="Fourrey C."/>
            <person name="Feussner I."/>
            <person name="Gay G."/>
            <person name="Grimwood J."/>
            <person name="Hoegger P.J."/>
            <person name="Jain P."/>
            <person name="Kilaru S."/>
            <person name="Labbe J."/>
            <person name="Lin Y.C."/>
            <person name="Legue V."/>
            <person name="Le Tacon F."/>
            <person name="Marmeisse R."/>
            <person name="Melayah D."/>
            <person name="Montanini B."/>
            <person name="Muratet M."/>
            <person name="Nehls U."/>
            <person name="Niculita-Hirzel H."/>
            <person name="Oudot-Le Secq M.P."/>
            <person name="Peter M."/>
            <person name="Quesneville H."/>
            <person name="Rajashekar B."/>
            <person name="Reich M."/>
            <person name="Rouhier N."/>
            <person name="Schmutz J."/>
            <person name="Yin T."/>
            <person name="Chalot M."/>
            <person name="Henrissat B."/>
            <person name="Kuees U."/>
            <person name="Lucas S."/>
            <person name="Van de Peer Y."/>
            <person name="Podila G.K."/>
            <person name="Polle A."/>
            <person name="Pukkila P.J."/>
            <person name="Richardson P.M."/>
            <person name="Rouze P."/>
            <person name="Sanders I.R."/>
            <person name="Stajich J.E."/>
            <person name="Tunlid A."/>
            <person name="Tuskan G."/>
            <person name="Grigoriev I.V."/>
        </authorList>
    </citation>
    <scope>NUCLEOTIDE SEQUENCE [LARGE SCALE GENOMIC DNA]</scope>
    <source>
        <strain evidence="3">S238N-H82 / ATCC MYA-4686</strain>
    </source>
</reference>
<protein>
    <submittedName>
        <fullName evidence="2">Predicted protein</fullName>
    </submittedName>
</protein>
<gene>
    <name evidence="2" type="ORF">LACBIDRAFT_318943</name>
</gene>
<dbReference type="Gene3D" id="3.30.530.20">
    <property type="match status" value="1"/>
</dbReference>
<dbReference type="HOGENOM" id="CLU_069867_6_0_1"/>
<sequence length="185" mass="20821">MSDSHLPPLSSDGVFSVSASSTINAPPEKVWAILLDFASYNECFNSRNPHVPKSRGQVVTDSSKQPLQSQTPAEGQYLYIYPVHLPPTMEKPGLFGESSAFVQITTLDHENFRVAWNTAGLPHFLLHTERWQALSYDSIMKQTRYETIEVFGGLLAYFVNWFVRPKLVLGFQAMAEGLKRRAEQA</sequence>
<feature type="compositionally biased region" description="Polar residues" evidence="1">
    <location>
        <begin position="57"/>
        <end position="70"/>
    </location>
</feature>
<dbReference type="KEGG" id="lbc:LACBIDRAFT_318943"/>
<evidence type="ECO:0000256" key="1">
    <source>
        <dbReference type="SAM" id="MobiDB-lite"/>
    </source>
</evidence>
<dbReference type="Proteomes" id="UP000001194">
    <property type="component" value="Unassembled WGS sequence"/>
</dbReference>